<name>A0AAD7PDE2_QUISA</name>
<sequence>SFSTLWLETNSIQKSFSTLWLETNSIQKSFSTLWIETMLVTILSSFLLLRNRNLVQNFPNRLKELWSVWEIRGAVLFSLILQIILILLGKRRKVSKTIKLRVAIWLAYLASDAITSFSLSAISSNSGDTQHSSTEPNLVIMAFWAPFLLLHIGGPDTISAYALEDNELWLRRLLGLGVQLVVAGNVTVRAWTSADLNFLAFPMFVAGIIKYGERIWALWHASRDHFRDSMLPQPDPGPNYATYMEDYSSRREEGFRVSLGPLIEDSLESSNNNISYTADKISSLTEAEFLLYANNFFTIFKRLFADLILSFHDIENSQSFLKSRSYDEAFKVIEIELGFMYDMFYTKAAVGYSLIGGGLRRLVTFSCTIIALLVFFIVEKDAYPIADVIISYLLLIGAVSLEIYAVIVLLCSDWVIVWLHKHNNAVIRFLCRAIFANTPRASKRWSERMEQYNLITFCLKFKPHKFSFSDKILGIYQSLKKYMYKEKRQRVTPELKKLIFQEFQTKLRTTSDLIACKEFCGCRGGWVIEKENCSEALGWSVEVEFDQSILLWHIATDLCYNSDAHTNSDTVNVTTDLHCNSDAHTNSDTVNVTTDQRCNSDAHTDSDTVNVATGKCYNSDAVTNSDTDNVKNCKANSKLLSNYLLYLLVKCPFMLPNGIGQIRFQDT</sequence>
<organism evidence="3 4">
    <name type="scientific">Quillaja saponaria</name>
    <name type="common">Soap bark tree</name>
    <dbReference type="NCBI Taxonomy" id="32244"/>
    <lineage>
        <taxon>Eukaryota</taxon>
        <taxon>Viridiplantae</taxon>
        <taxon>Streptophyta</taxon>
        <taxon>Embryophyta</taxon>
        <taxon>Tracheophyta</taxon>
        <taxon>Spermatophyta</taxon>
        <taxon>Magnoliopsida</taxon>
        <taxon>eudicotyledons</taxon>
        <taxon>Gunneridae</taxon>
        <taxon>Pentapetalae</taxon>
        <taxon>rosids</taxon>
        <taxon>fabids</taxon>
        <taxon>Fabales</taxon>
        <taxon>Quillajaceae</taxon>
        <taxon>Quillaja</taxon>
    </lineage>
</organism>
<dbReference type="PANTHER" id="PTHR31325">
    <property type="entry name" value="OS01G0798800 PROTEIN-RELATED"/>
    <property type="match status" value="1"/>
</dbReference>
<keyword evidence="4" id="KW-1185">Reference proteome</keyword>
<protein>
    <submittedName>
        <fullName evidence="3">DUF594 family protein</fullName>
    </submittedName>
</protein>
<feature type="transmembrane region" description="Helical" evidence="1">
    <location>
        <begin position="198"/>
        <end position="219"/>
    </location>
</feature>
<feature type="non-terminal residue" evidence="3">
    <location>
        <position position="1"/>
    </location>
</feature>
<gene>
    <name evidence="3" type="ORF">O6P43_027504</name>
</gene>
<dbReference type="Pfam" id="PF13968">
    <property type="entry name" value="DUF4220"/>
    <property type="match status" value="1"/>
</dbReference>
<feature type="transmembrane region" description="Helical" evidence="1">
    <location>
        <begin position="100"/>
        <end position="122"/>
    </location>
</feature>
<evidence type="ECO:0000259" key="2">
    <source>
        <dbReference type="Pfam" id="PF13968"/>
    </source>
</evidence>
<feature type="transmembrane region" description="Helical" evidence="1">
    <location>
        <begin position="69"/>
        <end position="88"/>
    </location>
</feature>
<keyword evidence="1" id="KW-0472">Membrane</keyword>
<dbReference type="AlphaFoldDB" id="A0AAD7PDE2"/>
<accession>A0AAD7PDE2</accession>
<feature type="transmembrane region" description="Helical" evidence="1">
    <location>
        <begin position="390"/>
        <end position="419"/>
    </location>
</feature>
<dbReference type="EMBL" id="JARAOO010000011">
    <property type="protein sequence ID" value="KAJ7951461.1"/>
    <property type="molecule type" value="Genomic_DNA"/>
</dbReference>
<feature type="transmembrane region" description="Helical" evidence="1">
    <location>
        <begin position="173"/>
        <end position="192"/>
    </location>
</feature>
<evidence type="ECO:0000256" key="1">
    <source>
        <dbReference type="SAM" id="Phobius"/>
    </source>
</evidence>
<reference evidence="3" key="1">
    <citation type="journal article" date="2023" name="Science">
        <title>Elucidation of the pathway for biosynthesis of saponin adjuvants from the soapbark tree.</title>
        <authorList>
            <person name="Reed J."/>
            <person name="Orme A."/>
            <person name="El-Demerdash A."/>
            <person name="Owen C."/>
            <person name="Martin L.B.B."/>
            <person name="Misra R.C."/>
            <person name="Kikuchi S."/>
            <person name="Rejzek M."/>
            <person name="Martin A.C."/>
            <person name="Harkess A."/>
            <person name="Leebens-Mack J."/>
            <person name="Louveau T."/>
            <person name="Stephenson M.J."/>
            <person name="Osbourn A."/>
        </authorList>
    </citation>
    <scope>NUCLEOTIDE SEQUENCE</scope>
    <source>
        <strain evidence="3">S10</strain>
    </source>
</reference>
<feature type="transmembrane region" description="Helical" evidence="1">
    <location>
        <begin position="30"/>
        <end position="49"/>
    </location>
</feature>
<evidence type="ECO:0000313" key="4">
    <source>
        <dbReference type="Proteomes" id="UP001163823"/>
    </source>
</evidence>
<proteinExistence type="predicted"/>
<keyword evidence="1" id="KW-1133">Transmembrane helix</keyword>
<dbReference type="Proteomes" id="UP001163823">
    <property type="component" value="Chromosome 11"/>
</dbReference>
<dbReference type="InterPro" id="IPR025315">
    <property type="entry name" value="DUF4220"/>
</dbReference>
<evidence type="ECO:0000313" key="3">
    <source>
        <dbReference type="EMBL" id="KAJ7951461.1"/>
    </source>
</evidence>
<feature type="domain" description="DUF4220" evidence="2">
    <location>
        <begin position="105"/>
        <end position="456"/>
    </location>
</feature>
<keyword evidence="1" id="KW-0812">Transmembrane</keyword>
<feature type="transmembrane region" description="Helical" evidence="1">
    <location>
        <begin position="362"/>
        <end position="378"/>
    </location>
</feature>
<feature type="transmembrane region" description="Helical" evidence="1">
    <location>
        <begin position="142"/>
        <end position="161"/>
    </location>
</feature>
<dbReference type="KEGG" id="qsa:O6P43_027504"/>
<comment type="caution">
    <text evidence="3">The sequence shown here is derived from an EMBL/GenBank/DDBJ whole genome shotgun (WGS) entry which is preliminary data.</text>
</comment>